<organism evidence="2 3">
    <name type="scientific">Meganyctiphanes norvegica</name>
    <name type="common">Northern krill</name>
    <name type="synonym">Thysanopoda norvegica</name>
    <dbReference type="NCBI Taxonomy" id="48144"/>
    <lineage>
        <taxon>Eukaryota</taxon>
        <taxon>Metazoa</taxon>
        <taxon>Ecdysozoa</taxon>
        <taxon>Arthropoda</taxon>
        <taxon>Crustacea</taxon>
        <taxon>Multicrustacea</taxon>
        <taxon>Malacostraca</taxon>
        <taxon>Eumalacostraca</taxon>
        <taxon>Eucarida</taxon>
        <taxon>Euphausiacea</taxon>
        <taxon>Euphausiidae</taxon>
        <taxon>Meganyctiphanes</taxon>
    </lineage>
</organism>
<gene>
    <name evidence="2" type="ORF">MNOR_LOCUS37751</name>
</gene>
<feature type="region of interest" description="Disordered" evidence="1">
    <location>
        <begin position="202"/>
        <end position="223"/>
    </location>
</feature>
<evidence type="ECO:0000313" key="3">
    <source>
        <dbReference type="Proteomes" id="UP001497623"/>
    </source>
</evidence>
<comment type="caution">
    <text evidence="2">The sequence shown here is derived from an EMBL/GenBank/DDBJ whole genome shotgun (WGS) entry which is preliminary data.</text>
</comment>
<evidence type="ECO:0000313" key="2">
    <source>
        <dbReference type="EMBL" id="CAL4203174.1"/>
    </source>
</evidence>
<evidence type="ECO:0000256" key="1">
    <source>
        <dbReference type="SAM" id="MobiDB-lite"/>
    </source>
</evidence>
<dbReference type="Proteomes" id="UP001497623">
    <property type="component" value="Unassembled WGS sequence"/>
</dbReference>
<reference evidence="2 3" key="1">
    <citation type="submission" date="2024-05" db="EMBL/GenBank/DDBJ databases">
        <authorList>
            <person name="Wallberg A."/>
        </authorList>
    </citation>
    <scope>NUCLEOTIDE SEQUENCE [LARGE SCALE GENOMIC DNA]</scope>
</reference>
<dbReference type="EMBL" id="CAXKWB010079038">
    <property type="protein sequence ID" value="CAL4203174.1"/>
    <property type="molecule type" value="Genomic_DNA"/>
</dbReference>
<dbReference type="AlphaFoldDB" id="A0AAV2SLE4"/>
<name>A0AAV2SLE4_MEGNR</name>
<keyword evidence="3" id="KW-1185">Reference proteome</keyword>
<proteinExistence type="predicted"/>
<protein>
    <submittedName>
        <fullName evidence="2">Uncharacterized protein</fullName>
    </submittedName>
</protein>
<feature type="non-terminal residue" evidence="2">
    <location>
        <position position="1"/>
    </location>
</feature>
<sequence>PDAIDNTFEAIQQQKNVQKELENVPVDADAHEIKNKNSMDGPHKCKFNKITLKQEADKIENNLFKKIAEKEHQAKLQLEETRVGLAEVRSSSVQLMASLEALESRVDRGLREVRSEVAKLEFTVGKTEASQSYNMERSKDHIIDDSLALKSQIHTHQQHIDQLVLKVAQMQTKSVEEHAYEAICKANFTSLDVRIAKLEGQKHRKTRQNSKFLGKNWPSLPIN</sequence>
<accession>A0AAV2SLE4</accession>